<name>A0A4R3MDI2_9FIRM</name>
<dbReference type="Gene3D" id="3.30.429.10">
    <property type="entry name" value="Macrophage Migration Inhibitory Factor"/>
    <property type="match status" value="1"/>
</dbReference>
<protein>
    <submittedName>
        <fullName evidence="1">Macrophage migration inhibitory factor (MIF)</fullName>
    </submittedName>
</protein>
<keyword evidence="2" id="KW-1185">Reference proteome</keyword>
<evidence type="ECO:0000313" key="1">
    <source>
        <dbReference type="EMBL" id="TCT11611.1"/>
    </source>
</evidence>
<organism evidence="1 2">
    <name type="scientific">Natranaerovirga pectinivora</name>
    <dbReference type="NCBI Taxonomy" id="682400"/>
    <lineage>
        <taxon>Bacteria</taxon>
        <taxon>Bacillati</taxon>
        <taxon>Bacillota</taxon>
        <taxon>Clostridia</taxon>
        <taxon>Lachnospirales</taxon>
        <taxon>Natranaerovirgaceae</taxon>
        <taxon>Natranaerovirga</taxon>
    </lineage>
</organism>
<accession>A0A4R3MDI2</accession>
<dbReference type="OrthoDB" id="5769863at2"/>
<dbReference type="SUPFAM" id="SSF55331">
    <property type="entry name" value="Tautomerase/MIF"/>
    <property type="match status" value="1"/>
</dbReference>
<proteinExistence type="predicted"/>
<sequence length="113" mass="12763">MPLITTQVSTALDNNLKEVLKKEFGQIITTIPGKTEKSLMITFQDSMSIFLSGEEKNSAYLEVKLFGSAERKYKEILIEKLSTCITTYCNIPTDHIYITISELPEWGARGKLL</sequence>
<dbReference type="RefSeq" id="WP_132254237.1">
    <property type="nucleotide sequence ID" value="NZ_SMAL01000020.1"/>
</dbReference>
<reference evidence="1 2" key="1">
    <citation type="submission" date="2019-03" db="EMBL/GenBank/DDBJ databases">
        <title>Genomic Encyclopedia of Type Strains, Phase IV (KMG-IV): sequencing the most valuable type-strain genomes for metagenomic binning, comparative biology and taxonomic classification.</title>
        <authorList>
            <person name="Goeker M."/>
        </authorList>
    </citation>
    <scope>NUCLEOTIDE SEQUENCE [LARGE SCALE GENOMIC DNA]</scope>
    <source>
        <strain evidence="1 2">DSM 24629</strain>
    </source>
</reference>
<dbReference type="EMBL" id="SMAL01000020">
    <property type="protein sequence ID" value="TCT11611.1"/>
    <property type="molecule type" value="Genomic_DNA"/>
</dbReference>
<comment type="caution">
    <text evidence="1">The sequence shown here is derived from an EMBL/GenBank/DDBJ whole genome shotgun (WGS) entry which is preliminary data.</text>
</comment>
<evidence type="ECO:0000313" key="2">
    <source>
        <dbReference type="Proteomes" id="UP000294902"/>
    </source>
</evidence>
<dbReference type="InterPro" id="IPR014347">
    <property type="entry name" value="Tautomerase/MIF_sf"/>
</dbReference>
<dbReference type="AlphaFoldDB" id="A0A4R3MDI2"/>
<gene>
    <name evidence="1" type="ORF">EDC18_1205</name>
</gene>
<dbReference type="Proteomes" id="UP000294902">
    <property type="component" value="Unassembled WGS sequence"/>
</dbReference>
<dbReference type="Pfam" id="PF01187">
    <property type="entry name" value="MIF"/>
    <property type="match status" value="1"/>
</dbReference>
<dbReference type="InterPro" id="IPR001398">
    <property type="entry name" value="Macrophage_inhib_fac"/>
</dbReference>